<keyword evidence="2" id="KW-1185">Reference proteome</keyword>
<organism evidence="1 2">
    <name type="scientific">Candidatus Sneabacter namystus</name>
    <dbReference type="NCBI Taxonomy" id="2601646"/>
    <lineage>
        <taxon>Bacteria</taxon>
        <taxon>Pseudomonadati</taxon>
        <taxon>Pseudomonadota</taxon>
        <taxon>Alphaproteobacteria</taxon>
        <taxon>Rickettsiales</taxon>
        <taxon>Rickettsiaceae</taxon>
        <taxon>Rickettsieae</taxon>
        <taxon>Candidatus Sneabacter</taxon>
    </lineage>
</organism>
<protein>
    <submittedName>
        <fullName evidence="1">Uncharacterized protein</fullName>
    </submittedName>
</protein>
<dbReference type="KEGG" id="snay:FZC37_01180"/>
<name>A0A5C0UIH6_9RICK</name>
<sequence>MTVNISKISPFALLPSNVVDKEVYNNAVGEFQRIMKDYKQIRECLESNCDNKVATSYSNDIQRSSKGSCIAPLEKKVFNFESVVRDVTVDKGSNLDAVLTLKELQTTVNVATKIRDRIIRFCDQVIFSFHA</sequence>
<accession>A0A5C0UIH6</accession>
<evidence type="ECO:0000313" key="1">
    <source>
        <dbReference type="EMBL" id="QEK39550.1"/>
    </source>
</evidence>
<dbReference type="EMBL" id="CP043312">
    <property type="protein sequence ID" value="QEK39550.1"/>
    <property type="molecule type" value="Genomic_DNA"/>
</dbReference>
<reference evidence="1 2" key="1">
    <citation type="submission" date="2019-08" db="EMBL/GenBank/DDBJ databases">
        <title>Highly reduced genomes of protist endosymbionts show evolutionary convergence.</title>
        <authorList>
            <person name="George E."/>
            <person name="Husnik F."/>
            <person name="Tashyreva D."/>
            <person name="Prokopchuk G."/>
            <person name="Horak A."/>
            <person name="Kwong W.K."/>
            <person name="Lukes J."/>
            <person name="Keeling P.J."/>
        </authorList>
    </citation>
    <scope>NUCLEOTIDE SEQUENCE [LARGE SCALE GENOMIC DNA]</scope>
    <source>
        <strain evidence="1">1621</strain>
    </source>
</reference>
<dbReference type="Proteomes" id="UP000323844">
    <property type="component" value="Chromosome"/>
</dbReference>
<evidence type="ECO:0000313" key="2">
    <source>
        <dbReference type="Proteomes" id="UP000323844"/>
    </source>
</evidence>
<dbReference type="RefSeq" id="WP_148951911.1">
    <property type="nucleotide sequence ID" value="NZ_CP043312.1"/>
</dbReference>
<proteinExistence type="predicted"/>
<gene>
    <name evidence="1" type="ORF">FZC37_01180</name>
</gene>
<dbReference type="AlphaFoldDB" id="A0A5C0UIH6"/>